<evidence type="ECO:0000256" key="1">
    <source>
        <dbReference type="SAM" id="MobiDB-lite"/>
    </source>
</evidence>
<feature type="compositionally biased region" description="Pro residues" evidence="1">
    <location>
        <begin position="243"/>
        <end position="256"/>
    </location>
</feature>
<dbReference type="AlphaFoldDB" id="A0A8S4D1H3"/>
<proteinExistence type="predicted"/>
<accession>A0A8S4D1H3</accession>
<keyword evidence="2" id="KW-0812">Transmembrane</keyword>
<feature type="region of interest" description="Disordered" evidence="1">
    <location>
        <begin position="117"/>
        <end position="307"/>
    </location>
</feature>
<feature type="compositionally biased region" description="Polar residues" evidence="1">
    <location>
        <begin position="262"/>
        <end position="276"/>
    </location>
</feature>
<keyword evidence="2" id="KW-1133">Transmembrane helix</keyword>
<protein>
    <submittedName>
        <fullName evidence="3">(diamondback moth) hypothetical protein</fullName>
    </submittedName>
</protein>
<keyword evidence="2" id="KW-0472">Membrane</keyword>
<feature type="region of interest" description="Disordered" evidence="1">
    <location>
        <begin position="321"/>
        <end position="350"/>
    </location>
</feature>
<feature type="compositionally biased region" description="Basic and acidic residues" evidence="1">
    <location>
        <begin position="291"/>
        <end position="306"/>
    </location>
</feature>
<comment type="caution">
    <text evidence="3">The sequence shown here is derived from an EMBL/GenBank/DDBJ whole genome shotgun (WGS) entry which is preliminary data.</text>
</comment>
<organism evidence="3 4">
    <name type="scientific">Plutella xylostella</name>
    <name type="common">Diamondback moth</name>
    <name type="synonym">Plutella maculipennis</name>
    <dbReference type="NCBI Taxonomy" id="51655"/>
    <lineage>
        <taxon>Eukaryota</taxon>
        <taxon>Metazoa</taxon>
        <taxon>Ecdysozoa</taxon>
        <taxon>Arthropoda</taxon>
        <taxon>Hexapoda</taxon>
        <taxon>Insecta</taxon>
        <taxon>Pterygota</taxon>
        <taxon>Neoptera</taxon>
        <taxon>Endopterygota</taxon>
        <taxon>Lepidoptera</taxon>
        <taxon>Glossata</taxon>
        <taxon>Ditrysia</taxon>
        <taxon>Yponomeutoidea</taxon>
        <taxon>Plutellidae</taxon>
        <taxon>Plutella</taxon>
    </lineage>
</organism>
<evidence type="ECO:0000313" key="3">
    <source>
        <dbReference type="EMBL" id="CAG9090364.1"/>
    </source>
</evidence>
<reference evidence="3" key="1">
    <citation type="submission" date="2020-11" db="EMBL/GenBank/DDBJ databases">
        <authorList>
            <person name="Whiteford S."/>
        </authorList>
    </citation>
    <scope>NUCLEOTIDE SEQUENCE</scope>
</reference>
<feature type="transmembrane region" description="Helical" evidence="2">
    <location>
        <begin position="16"/>
        <end position="33"/>
    </location>
</feature>
<evidence type="ECO:0000313" key="4">
    <source>
        <dbReference type="Proteomes" id="UP000653454"/>
    </source>
</evidence>
<sequence>MAVIRPAENYDNTSNLIASLGVVCGLATIVLMLKFRGFKASLNLGSGRRKDEENYRTTEVTGAYRPNRDEFFGYGSLAEPPKKLTPAMVVLPPSRTTAPPKPSRSVTDLTALAQPALAPPALAPPPTLPLKSSPNISRDPRGRTTSARDSVDLRTIDVAQLNIKEKAKKKQKKPAPDPALERQRKLQEKAQRDAEKQREKAAKEAEKQRKIQEKEQKKRAAQEEKQRREREKLDRRKKTRAPSQPPPLPTTPPPQSVAPTPNYATNTLDSSISRSTAPPPYSEAVQVIPNTRDDTGNTSFAKKEDAGSWDLVSQHRAAMRGVAGGGGRPRQLKMDLGYNVGQNKVDNSDA</sequence>
<keyword evidence="4" id="KW-1185">Reference proteome</keyword>
<feature type="compositionally biased region" description="Basic and acidic residues" evidence="1">
    <location>
        <begin position="179"/>
        <end position="234"/>
    </location>
</feature>
<evidence type="ECO:0000256" key="2">
    <source>
        <dbReference type="SAM" id="Phobius"/>
    </source>
</evidence>
<feature type="compositionally biased region" description="Pro residues" evidence="1">
    <location>
        <begin position="117"/>
        <end position="128"/>
    </location>
</feature>
<name>A0A8S4D1H3_PLUXY</name>
<dbReference type="Proteomes" id="UP000653454">
    <property type="component" value="Unassembled WGS sequence"/>
</dbReference>
<gene>
    <name evidence="3" type="ORF">PLXY2_LOCUS682</name>
</gene>
<feature type="compositionally biased region" description="Polar residues" evidence="1">
    <location>
        <begin position="340"/>
        <end position="350"/>
    </location>
</feature>
<dbReference type="EMBL" id="CAJHNJ030000002">
    <property type="protein sequence ID" value="CAG9090364.1"/>
    <property type="molecule type" value="Genomic_DNA"/>
</dbReference>